<gene>
    <name evidence="4" type="ORF">JAAARDRAFT_136997</name>
</gene>
<keyword evidence="1" id="KW-0812">Transmembrane</keyword>
<dbReference type="Pfam" id="PF21294">
    <property type="entry name" value="Polysacc_lyase_14"/>
    <property type="match status" value="1"/>
</dbReference>
<dbReference type="GO" id="GO:0016829">
    <property type="term" value="F:lyase activity"/>
    <property type="evidence" value="ECO:0007669"/>
    <property type="project" value="UniProtKB-KW"/>
</dbReference>
<keyword evidence="4" id="KW-0456">Lyase</keyword>
<dbReference type="PANTHER" id="PTHR40124:SF1">
    <property type="entry name" value="DISAGGREGATASE RELATED REPEAT PROTEIN"/>
    <property type="match status" value="1"/>
</dbReference>
<dbReference type="Gene3D" id="2.60.120.200">
    <property type="match status" value="1"/>
</dbReference>
<evidence type="ECO:0000259" key="3">
    <source>
        <dbReference type="Pfam" id="PF21294"/>
    </source>
</evidence>
<dbReference type="EMBL" id="KL197733">
    <property type="protein sequence ID" value="KDQ53492.1"/>
    <property type="molecule type" value="Genomic_DNA"/>
</dbReference>
<feature type="signal peptide" evidence="2">
    <location>
        <begin position="1"/>
        <end position="16"/>
    </location>
</feature>
<keyword evidence="1" id="KW-1133">Transmembrane helix</keyword>
<reference evidence="5" key="1">
    <citation type="journal article" date="2014" name="Proc. Natl. Acad. Sci. U.S.A.">
        <title>Extensive sampling of basidiomycete genomes demonstrates inadequacy of the white-rot/brown-rot paradigm for wood decay fungi.</title>
        <authorList>
            <person name="Riley R."/>
            <person name="Salamov A.A."/>
            <person name="Brown D.W."/>
            <person name="Nagy L.G."/>
            <person name="Floudas D."/>
            <person name="Held B.W."/>
            <person name="Levasseur A."/>
            <person name="Lombard V."/>
            <person name="Morin E."/>
            <person name="Otillar R."/>
            <person name="Lindquist E.A."/>
            <person name="Sun H."/>
            <person name="LaButti K.M."/>
            <person name="Schmutz J."/>
            <person name="Jabbour D."/>
            <person name="Luo H."/>
            <person name="Baker S.E."/>
            <person name="Pisabarro A.G."/>
            <person name="Walton J.D."/>
            <person name="Blanchette R.A."/>
            <person name="Henrissat B."/>
            <person name="Martin F."/>
            <person name="Cullen D."/>
            <person name="Hibbett D.S."/>
            <person name="Grigoriev I.V."/>
        </authorList>
    </citation>
    <scope>NUCLEOTIDE SEQUENCE [LARGE SCALE GENOMIC DNA]</scope>
    <source>
        <strain evidence="5">MUCL 33604</strain>
    </source>
</reference>
<organism evidence="4 5">
    <name type="scientific">Jaapia argillacea MUCL 33604</name>
    <dbReference type="NCBI Taxonomy" id="933084"/>
    <lineage>
        <taxon>Eukaryota</taxon>
        <taxon>Fungi</taxon>
        <taxon>Dikarya</taxon>
        <taxon>Basidiomycota</taxon>
        <taxon>Agaricomycotina</taxon>
        <taxon>Agaricomycetes</taxon>
        <taxon>Agaricomycetidae</taxon>
        <taxon>Jaapiales</taxon>
        <taxon>Jaapiaceae</taxon>
        <taxon>Jaapia</taxon>
    </lineage>
</organism>
<dbReference type="HOGENOM" id="CLU_885847_0_0_1"/>
<sequence length="314" mass="32595">MISTVVLLALLPSTLSQSLQASSLASLYSLPTSTSLPPSSPTTTGNVDNNSTFLSMMVSYEVAFDEGFNWVKGRKLLGLRGGPKPDGCSGGAAVGDGSDCFSTRLVWRDGGAGEVYTYIPTSNCICGASSIICNPDFGTSISRGSFSFAGGQWNRITMLVQQNDPANVANVSLSPSSPSRLCYTHHHPTPRIQCYNDVHALSQTGFQIRAEVTAGGFCNDSSYATPQTTHTYFRNFNSWASIAPSNLTGTKVRSSNGGIGGRGNEIEMGILVGVAVAVGAAILILSAVGIAVLVLVAVGVALLVLVAVALVSGF</sequence>
<dbReference type="PANTHER" id="PTHR40124">
    <property type="match status" value="1"/>
</dbReference>
<evidence type="ECO:0000313" key="5">
    <source>
        <dbReference type="Proteomes" id="UP000027265"/>
    </source>
</evidence>
<evidence type="ECO:0000313" key="4">
    <source>
        <dbReference type="EMBL" id="KDQ53492.1"/>
    </source>
</evidence>
<feature type="domain" description="Polysaccharide lyase 14" evidence="3">
    <location>
        <begin position="49"/>
        <end position="236"/>
    </location>
</feature>
<protein>
    <submittedName>
        <fullName evidence="4">Polysaccharide lyase family 14 protein</fullName>
    </submittedName>
</protein>
<feature type="chain" id="PRO_5001643327" evidence="2">
    <location>
        <begin position="17"/>
        <end position="314"/>
    </location>
</feature>
<dbReference type="AlphaFoldDB" id="A0A067PQB1"/>
<feature type="transmembrane region" description="Helical" evidence="1">
    <location>
        <begin position="292"/>
        <end position="311"/>
    </location>
</feature>
<dbReference type="InParanoid" id="A0A067PQB1"/>
<accession>A0A067PQB1</accession>
<dbReference type="InterPro" id="IPR048958">
    <property type="entry name" value="Polysacc_lyase_14"/>
</dbReference>
<keyword evidence="2" id="KW-0732">Signal</keyword>
<feature type="transmembrane region" description="Helical" evidence="1">
    <location>
        <begin position="268"/>
        <end position="285"/>
    </location>
</feature>
<keyword evidence="1" id="KW-0472">Membrane</keyword>
<name>A0A067PQB1_9AGAM</name>
<dbReference type="OrthoDB" id="2395160at2759"/>
<dbReference type="Proteomes" id="UP000027265">
    <property type="component" value="Unassembled WGS sequence"/>
</dbReference>
<dbReference type="STRING" id="933084.A0A067PQB1"/>
<proteinExistence type="predicted"/>
<evidence type="ECO:0000256" key="2">
    <source>
        <dbReference type="SAM" id="SignalP"/>
    </source>
</evidence>
<keyword evidence="5" id="KW-1185">Reference proteome</keyword>
<evidence type="ECO:0000256" key="1">
    <source>
        <dbReference type="SAM" id="Phobius"/>
    </source>
</evidence>